<evidence type="ECO:0000256" key="3">
    <source>
        <dbReference type="ARBA" id="ARBA00022692"/>
    </source>
</evidence>
<name>A0A1H2UBM4_9FLAO</name>
<evidence type="ECO:0000313" key="8">
    <source>
        <dbReference type="Proteomes" id="UP000182771"/>
    </source>
</evidence>
<accession>A0A1H2UBM4</accession>
<evidence type="ECO:0000256" key="1">
    <source>
        <dbReference type="ARBA" id="ARBA00004651"/>
    </source>
</evidence>
<feature type="transmembrane region" description="Helical" evidence="6">
    <location>
        <begin position="456"/>
        <end position="475"/>
    </location>
</feature>
<feature type="transmembrane region" description="Helical" evidence="6">
    <location>
        <begin position="12"/>
        <end position="30"/>
    </location>
</feature>
<evidence type="ECO:0000256" key="4">
    <source>
        <dbReference type="ARBA" id="ARBA00022989"/>
    </source>
</evidence>
<organism evidence="7 8">
    <name type="scientific">Capnocytophaga granulosa</name>
    <dbReference type="NCBI Taxonomy" id="45242"/>
    <lineage>
        <taxon>Bacteria</taxon>
        <taxon>Pseudomonadati</taxon>
        <taxon>Bacteroidota</taxon>
        <taxon>Flavobacteriia</taxon>
        <taxon>Flavobacteriales</taxon>
        <taxon>Flavobacteriaceae</taxon>
        <taxon>Capnocytophaga</taxon>
    </lineage>
</organism>
<dbReference type="Pfam" id="PF01943">
    <property type="entry name" value="Polysacc_synt"/>
    <property type="match status" value="1"/>
</dbReference>
<proteinExistence type="predicted"/>
<feature type="transmembrane region" description="Helical" evidence="6">
    <location>
        <begin position="149"/>
        <end position="170"/>
    </location>
</feature>
<feature type="transmembrane region" description="Helical" evidence="6">
    <location>
        <begin position="119"/>
        <end position="137"/>
    </location>
</feature>
<dbReference type="AlphaFoldDB" id="A0A1H2UBM4"/>
<gene>
    <name evidence="7" type="ORF">SAMN05444420_102476</name>
</gene>
<evidence type="ECO:0000256" key="5">
    <source>
        <dbReference type="ARBA" id="ARBA00023136"/>
    </source>
</evidence>
<dbReference type="InterPro" id="IPR002797">
    <property type="entry name" value="Polysacc_synth"/>
</dbReference>
<keyword evidence="8" id="KW-1185">Reference proteome</keyword>
<feature type="transmembrane region" description="Helical" evidence="6">
    <location>
        <begin position="221"/>
        <end position="241"/>
    </location>
</feature>
<keyword evidence="5 6" id="KW-0472">Membrane</keyword>
<keyword evidence="3 6" id="KW-0812">Transmembrane</keyword>
<feature type="transmembrane region" description="Helical" evidence="6">
    <location>
        <begin position="346"/>
        <end position="366"/>
    </location>
</feature>
<dbReference type="GeneID" id="85016565"/>
<dbReference type="OrthoDB" id="9814608at2"/>
<feature type="transmembrane region" description="Helical" evidence="6">
    <location>
        <begin position="84"/>
        <end position="107"/>
    </location>
</feature>
<feature type="transmembrane region" description="Helical" evidence="6">
    <location>
        <begin position="399"/>
        <end position="419"/>
    </location>
</feature>
<keyword evidence="4 6" id="KW-1133">Transmembrane helix</keyword>
<dbReference type="Proteomes" id="UP000182771">
    <property type="component" value="Unassembled WGS sequence"/>
</dbReference>
<feature type="transmembrane region" description="Helical" evidence="6">
    <location>
        <begin position="261"/>
        <end position="286"/>
    </location>
</feature>
<dbReference type="PANTHER" id="PTHR30250:SF11">
    <property type="entry name" value="O-ANTIGEN TRANSPORTER-RELATED"/>
    <property type="match status" value="1"/>
</dbReference>
<feature type="transmembrane region" description="Helical" evidence="6">
    <location>
        <begin position="307"/>
        <end position="326"/>
    </location>
</feature>
<reference evidence="7 8" key="1">
    <citation type="submission" date="2016-10" db="EMBL/GenBank/DDBJ databases">
        <authorList>
            <person name="Varghese N."/>
            <person name="Submissions S."/>
        </authorList>
    </citation>
    <scope>NUCLEOTIDE SEQUENCE [LARGE SCALE GENOMIC DNA]</scope>
    <source>
        <strain evidence="7 8">DSM 11449</strain>
    </source>
</reference>
<evidence type="ECO:0000256" key="6">
    <source>
        <dbReference type="SAM" id="Phobius"/>
    </source>
</evidence>
<evidence type="ECO:0000256" key="2">
    <source>
        <dbReference type="ARBA" id="ARBA00022475"/>
    </source>
</evidence>
<keyword evidence="2" id="KW-1003">Cell membrane</keyword>
<feature type="transmembrane region" description="Helical" evidence="6">
    <location>
        <begin position="190"/>
        <end position="209"/>
    </location>
</feature>
<dbReference type="InterPro" id="IPR050833">
    <property type="entry name" value="Poly_Biosynth_Transport"/>
</dbReference>
<dbReference type="EMBL" id="FNND01000002">
    <property type="protein sequence ID" value="SDW53536.1"/>
    <property type="molecule type" value="Genomic_DNA"/>
</dbReference>
<dbReference type="RefSeq" id="WP_016419966.1">
    <property type="nucleotide sequence ID" value="NZ_FNND01000002.1"/>
</dbReference>
<dbReference type="GO" id="GO:0005886">
    <property type="term" value="C:plasma membrane"/>
    <property type="evidence" value="ECO:0007669"/>
    <property type="project" value="UniProtKB-SubCell"/>
</dbReference>
<evidence type="ECO:0000313" key="7">
    <source>
        <dbReference type="EMBL" id="SDW53536.1"/>
    </source>
</evidence>
<feature type="transmembrane region" description="Helical" evidence="6">
    <location>
        <begin position="431"/>
        <end position="450"/>
    </location>
</feature>
<sequence>MSIKRLFKHTAIYGLATVMPRVLNLVLTPLHTSAQTLSQAQYGLYQGLFAYMILGNVLLTYGMETAFFRFMNKGADAQKVASTSLFSLTVSSLGFLLVGLLCSEYIAQWLSYPAAYIRYAIWILALDTLVAIPFAWLRNAGQSLRYSLIKIGNVVVNLGLNLLFLLYLPYLERQGYELPTFTFIADKTQYIFIANLIASLLTFLYMLPLYRRVGLQWDRALWREMIAYAFPVLIAGIAFSVNEAFDRVFIRMLYPADQADAVVGLYAGCYKMGVFMTLFITAYKLGVEPFFFSNAADKNAPATYAKVTEYFSIFAGGILLFVCVYIDQLKWLLIPNKAYWEGLKIVPFVLMANLCLGLYHSMSVWYKVTDRTYWGALISVVGGVITVVANLSLIPLWGYMGAAVATFLAYGGMMCLSGWLGQRQYPVPYNWTRIGGFLGLSVAFSLLYFYVLNRNIWIGSGLFVLYTIVAIKLMINSKLITNH</sequence>
<dbReference type="PANTHER" id="PTHR30250">
    <property type="entry name" value="PST FAMILY PREDICTED COLANIC ACID TRANSPORTER"/>
    <property type="match status" value="1"/>
</dbReference>
<comment type="caution">
    <text evidence="7">The sequence shown here is derived from an EMBL/GenBank/DDBJ whole genome shotgun (WGS) entry which is preliminary data.</text>
</comment>
<comment type="subcellular location">
    <subcellularLocation>
        <location evidence="1">Cell membrane</location>
        <topology evidence="1">Multi-pass membrane protein</topology>
    </subcellularLocation>
</comment>
<protein>
    <submittedName>
        <fullName evidence="7">Membrane protein involved in the export of O-antigen and teichoic acid</fullName>
    </submittedName>
</protein>
<feature type="transmembrane region" description="Helical" evidence="6">
    <location>
        <begin position="373"/>
        <end position="393"/>
    </location>
</feature>
<feature type="transmembrane region" description="Helical" evidence="6">
    <location>
        <begin position="42"/>
        <end position="63"/>
    </location>
</feature>